<comment type="caution">
    <text evidence="3">The sequence shown here is derived from an EMBL/GenBank/DDBJ whole genome shotgun (WGS) entry which is preliminary data.</text>
</comment>
<evidence type="ECO:0000313" key="3">
    <source>
        <dbReference type="EMBL" id="MFC4409113.1"/>
    </source>
</evidence>
<feature type="domain" description="HTH cro/C1-type" evidence="2">
    <location>
        <begin position="8"/>
        <end position="61"/>
    </location>
</feature>
<dbReference type="SUPFAM" id="SSF48452">
    <property type="entry name" value="TPR-like"/>
    <property type="match status" value="1"/>
</dbReference>
<dbReference type="Pfam" id="PF01381">
    <property type="entry name" value="HTH_3"/>
    <property type="match status" value="1"/>
</dbReference>
<sequence>MSRIGHLIRQERIKQNMKQSTLAAGICSASHLSKIENNSAIPSEEIANLLLEKLNVQMSEYSVEEEEQIIDRLETMYKDAVLNRDHEQIRDFLLQFAGQKIQFKSMDNFYTYNLLMCRLFLVLREQDVSPFIETLELVASQFNERQKFIFHLNMGIYYYSQFEFQKSIEILERSFELIKMVQIEAWELADFYNFIGTTYMKIDEYFRAIQYISKAMRFFRDNLYLIRAIDCYIILGISFKNTNQLEKAKESYLLGQKLANELGLNSYQSMFHHNLGRLHAMAGNPEKSIEYYHLSLESKYHMKIKEGRIATILALINEYSKLNNSIQVIRWCKKGLNILDKEYDDNHSALAESYRYHYLIYGALHSNALDKEEILKEAIAHFEKIDDYRYIHKYSVLLIDHYAQNEDYKKAMDYFQKAERAIFKQKRVRFWEDL</sequence>
<dbReference type="CDD" id="cd00093">
    <property type="entry name" value="HTH_XRE"/>
    <property type="match status" value="1"/>
</dbReference>
<gene>
    <name evidence="3" type="ORF">ACFOZY_01550</name>
</gene>
<name>A0ABV8X190_9LACT</name>
<dbReference type="InterPro" id="IPR019734">
    <property type="entry name" value="TPR_rpt"/>
</dbReference>
<dbReference type="SMART" id="SM00530">
    <property type="entry name" value="HTH_XRE"/>
    <property type="match status" value="1"/>
</dbReference>
<dbReference type="RefSeq" id="WP_378151523.1">
    <property type="nucleotide sequence ID" value="NZ_JBHSEC010000001.1"/>
</dbReference>
<evidence type="ECO:0000256" key="1">
    <source>
        <dbReference type="PROSITE-ProRule" id="PRU00339"/>
    </source>
</evidence>
<dbReference type="PROSITE" id="PS50943">
    <property type="entry name" value="HTH_CROC1"/>
    <property type="match status" value="1"/>
</dbReference>
<keyword evidence="1" id="KW-0802">TPR repeat</keyword>
<keyword evidence="4" id="KW-1185">Reference proteome</keyword>
<dbReference type="PROSITE" id="PS50005">
    <property type="entry name" value="TPR"/>
    <property type="match status" value="1"/>
</dbReference>
<dbReference type="Gene3D" id="1.25.40.10">
    <property type="entry name" value="Tetratricopeptide repeat domain"/>
    <property type="match status" value="1"/>
</dbReference>
<reference evidence="4" key="1">
    <citation type="journal article" date="2019" name="Int. J. Syst. Evol. Microbiol.">
        <title>The Global Catalogue of Microorganisms (GCM) 10K type strain sequencing project: providing services to taxonomists for standard genome sequencing and annotation.</title>
        <authorList>
            <consortium name="The Broad Institute Genomics Platform"/>
            <consortium name="The Broad Institute Genome Sequencing Center for Infectious Disease"/>
            <person name="Wu L."/>
            <person name="Ma J."/>
        </authorList>
    </citation>
    <scope>NUCLEOTIDE SEQUENCE [LARGE SCALE GENOMIC DNA]</scope>
    <source>
        <strain evidence="4">CCUG 59778</strain>
    </source>
</reference>
<dbReference type="InterPro" id="IPR001387">
    <property type="entry name" value="Cro/C1-type_HTH"/>
</dbReference>
<evidence type="ECO:0000313" key="4">
    <source>
        <dbReference type="Proteomes" id="UP001595817"/>
    </source>
</evidence>
<accession>A0ABV8X190</accession>
<dbReference type="InterPro" id="IPR011990">
    <property type="entry name" value="TPR-like_helical_dom_sf"/>
</dbReference>
<dbReference type="EMBL" id="JBHSEC010000001">
    <property type="protein sequence ID" value="MFC4409113.1"/>
    <property type="molecule type" value="Genomic_DNA"/>
</dbReference>
<protein>
    <submittedName>
        <fullName evidence="3">Helix-turn-helix domain-containing protein</fullName>
    </submittedName>
</protein>
<dbReference type="SMART" id="SM00028">
    <property type="entry name" value="TPR"/>
    <property type="match status" value="4"/>
</dbReference>
<feature type="repeat" description="TPR" evidence="1">
    <location>
        <begin position="189"/>
        <end position="222"/>
    </location>
</feature>
<dbReference type="Gene3D" id="1.10.260.40">
    <property type="entry name" value="lambda repressor-like DNA-binding domains"/>
    <property type="match status" value="1"/>
</dbReference>
<proteinExistence type="predicted"/>
<evidence type="ECO:0000259" key="2">
    <source>
        <dbReference type="PROSITE" id="PS50943"/>
    </source>
</evidence>
<dbReference type="Proteomes" id="UP001595817">
    <property type="component" value="Unassembled WGS sequence"/>
</dbReference>
<dbReference type="InterPro" id="IPR010982">
    <property type="entry name" value="Lambda_DNA-bd_dom_sf"/>
</dbReference>
<organism evidence="3 4">
    <name type="scientific">Chungangia koreensis</name>
    <dbReference type="NCBI Taxonomy" id="752657"/>
    <lineage>
        <taxon>Bacteria</taxon>
        <taxon>Bacillati</taxon>
        <taxon>Bacillota</taxon>
        <taxon>Bacilli</taxon>
        <taxon>Lactobacillales</taxon>
        <taxon>Chungangia</taxon>
    </lineage>
</organism>
<dbReference type="SUPFAM" id="SSF47413">
    <property type="entry name" value="lambda repressor-like DNA-binding domains"/>
    <property type="match status" value="1"/>
</dbReference>